<dbReference type="KEGG" id="vg:30685087"/>
<evidence type="ECO:0000313" key="2">
    <source>
        <dbReference type="Proteomes" id="UP000204293"/>
    </source>
</evidence>
<dbReference type="GO" id="GO:0005198">
    <property type="term" value="F:structural molecule activity"/>
    <property type="evidence" value="ECO:0007669"/>
    <property type="project" value="InterPro"/>
</dbReference>
<dbReference type="EMBL" id="KX151395">
    <property type="protein sequence ID" value="APO13967.1"/>
    <property type="molecule type" value="Genomic_DNA"/>
</dbReference>
<dbReference type="RefSeq" id="YP_009330215.1">
    <property type="nucleotide sequence ID" value="NC_032255.1"/>
</dbReference>
<dbReference type="Proteomes" id="UP000204293">
    <property type="component" value="Segment"/>
</dbReference>
<accession>A0A1L5JH15</accession>
<dbReference type="OrthoDB" id="9419at10239"/>
<dbReference type="InterPro" id="IPR007589">
    <property type="entry name" value="Baculo_VP39"/>
</dbReference>
<keyword evidence="2" id="KW-1185">Reference proteome</keyword>
<name>A0A1L5JH15_9BBAC</name>
<protein>
    <submittedName>
        <fullName evidence="1">VP39</fullName>
    </submittedName>
</protein>
<dbReference type="GO" id="GO:0019028">
    <property type="term" value="C:viral capsid"/>
    <property type="evidence" value="ECO:0007669"/>
    <property type="project" value="InterPro"/>
</dbReference>
<proteinExistence type="predicted"/>
<reference evidence="1 2" key="1">
    <citation type="submission" date="2016-04" db="EMBL/GenBank/DDBJ databases">
        <title>Sequence analysis of the Plodia interpunctella granulovirus genome: Discovery of an unusual inhibitor-of-apoptosis (IAP) gene.</title>
        <authorList>
            <person name="Harrison R.L."/>
            <person name="Rowley D.L."/>
            <person name="Funk C.J."/>
        </authorList>
    </citation>
    <scope>NUCLEOTIDE SEQUENCE [LARGE SCALE GENOMIC DNA]</scope>
    <source>
        <strain evidence="1">Cambridge</strain>
    </source>
</reference>
<evidence type="ECO:0000313" key="1">
    <source>
        <dbReference type="EMBL" id="APO13967.1"/>
    </source>
</evidence>
<organism evidence="1 2">
    <name type="scientific">Plodia interpunctella granulovirus</name>
    <dbReference type="NCBI Taxonomy" id="262175"/>
    <lineage>
        <taxon>Viruses</taxon>
        <taxon>Viruses incertae sedis</taxon>
        <taxon>Naldaviricetes</taxon>
        <taxon>Lefavirales</taxon>
        <taxon>Baculoviridae</taxon>
        <taxon>Betabaculovirus</taxon>
        <taxon>Betabaculovirus plinterpunctellae</taxon>
    </lineage>
</organism>
<sequence length="286" mass="33020">MMEISTVTCELENYCIFQNVIPGLIYCSRYRSPCSSDAADSREDGTFICNYHLGKYFKIIKSRFEIPSGSTTDNRSFKMLIGQHLLPQNESSRTLIPVSLEAGFNLTTMNSMEKFVFYSIYEREEDARVLCNELLRQEYQEDNLWRNFFTTVTMILGFVQPNALCRPMLPHPSTRVYNSQAIFDIFPPFLKNLITRLVRPTILTIGTHTLRLNDVDTCMFRTDGLMAPGLHNPNKPVLPENYTAEPRFSMRTVVEFDGRATKEQRVLDQYENFVITRPLLNGTETV</sequence>
<dbReference type="Pfam" id="PF04501">
    <property type="entry name" value="Baculo_VP39"/>
    <property type="match status" value="1"/>
</dbReference>
<dbReference type="GeneID" id="30685087"/>